<name>A0ABS2UFI3_9LEPT</name>
<keyword evidence="2" id="KW-1185">Reference proteome</keyword>
<dbReference type="RefSeq" id="WP_205280906.1">
    <property type="nucleotide sequence ID" value="NZ_JAFFPU010000069.1"/>
</dbReference>
<dbReference type="EMBL" id="JAFFPU010000069">
    <property type="protein sequence ID" value="MBM9578934.1"/>
    <property type="molecule type" value="Genomic_DNA"/>
</dbReference>
<comment type="caution">
    <text evidence="1">The sequence shown here is derived from an EMBL/GenBank/DDBJ whole genome shotgun (WGS) entry which is preliminary data.</text>
</comment>
<proteinExistence type="predicted"/>
<reference evidence="1 2" key="1">
    <citation type="submission" date="2021-02" db="EMBL/GenBank/DDBJ databases">
        <title>Leptospira ainlahdjerensis sp. nov., Leptospira ainazelensis sp. nov., Leptospira abararensis sp. nov. and Leptospira chreensis sp. nov., four new species isolated from water sources in Algeria.</title>
        <authorList>
            <person name="Amara Korba A."/>
            <person name="Kainiu M."/>
            <person name="Vincent A.T."/>
            <person name="Mariet J.-F."/>
            <person name="Veyrier F.J."/>
            <person name="Goarant C."/>
            <person name="Picardeau M."/>
        </authorList>
    </citation>
    <scope>NUCLEOTIDE SEQUENCE [LARGE SCALE GENOMIC DNA]</scope>
    <source>
        <strain evidence="1 2">201903070</strain>
    </source>
</reference>
<gene>
    <name evidence="1" type="ORF">JWG45_17450</name>
</gene>
<evidence type="ECO:0000313" key="2">
    <source>
        <dbReference type="Proteomes" id="UP000724686"/>
    </source>
</evidence>
<organism evidence="1 2">
    <name type="scientific">Leptospira ainlahdjerensis</name>
    <dbReference type="NCBI Taxonomy" id="2810033"/>
    <lineage>
        <taxon>Bacteria</taxon>
        <taxon>Pseudomonadati</taxon>
        <taxon>Spirochaetota</taxon>
        <taxon>Spirochaetia</taxon>
        <taxon>Leptospirales</taxon>
        <taxon>Leptospiraceae</taxon>
        <taxon>Leptospira</taxon>
    </lineage>
</organism>
<sequence>MGIDSSIFALKSKTQFYIDRRYNLLPSFLEDPKGYKDALCNIEKGLPRDVFLAFVKFSKACGSGPDNQYTNRNLEVLDKLFLWAERKSKDDIFFESSDSVFDPYLQEENELDKFILEEPW</sequence>
<protein>
    <recommendedName>
        <fullName evidence="3">DUF1564 family protein</fullName>
    </recommendedName>
</protein>
<evidence type="ECO:0008006" key="3">
    <source>
        <dbReference type="Google" id="ProtNLM"/>
    </source>
</evidence>
<dbReference type="Proteomes" id="UP000724686">
    <property type="component" value="Unassembled WGS sequence"/>
</dbReference>
<evidence type="ECO:0000313" key="1">
    <source>
        <dbReference type="EMBL" id="MBM9578934.1"/>
    </source>
</evidence>
<accession>A0ABS2UFI3</accession>